<reference evidence="2 3" key="1">
    <citation type="submission" date="2020-09" db="EMBL/GenBank/DDBJ databases">
        <title>Complete genomes of bradyrhizobia occurring on native shrubby legumes in Australia.</title>
        <authorList>
            <person name="Lafay B."/>
        </authorList>
    </citation>
    <scope>NUCLEOTIDE SEQUENCE [LARGE SCALE GENOMIC DNA]</scope>
    <source>
        <strain evidence="2 3">BDV5040</strain>
    </source>
</reference>
<keyword evidence="1" id="KW-1133">Transmembrane helix</keyword>
<feature type="transmembrane region" description="Helical" evidence="1">
    <location>
        <begin position="37"/>
        <end position="56"/>
    </location>
</feature>
<keyword evidence="1" id="KW-0472">Membrane</keyword>
<proteinExistence type="predicted"/>
<organism evidence="2 3">
    <name type="scientific">Bradyrhizobium commune</name>
    <dbReference type="NCBI Taxonomy" id="83627"/>
    <lineage>
        <taxon>Bacteria</taxon>
        <taxon>Pseudomonadati</taxon>
        <taxon>Pseudomonadota</taxon>
        <taxon>Alphaproteobacteria</taxon>
        <taxon>Hyphomicrobiales</taxon>
        <taxon>Nitrobacteraceae</taxon>
        <taxon>Bradyrhizobium</taxon>
    </lineage>
</organism>
<dbReference type="KEGG" id="bcou:IC761_17810"/>
<keyword evidence="3" id="KW-1185">Reference proteome</keyword>
<evidence type="ECO:0000313" key="2">
    <source>
        <dbReference type="EMBL" id="QPF95013.1"/>
    </source>
</evidence>
<dbReference type="AlphaFoldDB" id="A0A7S9DCC0"/>
<dbReference type="Proteomes" id="UP000594621">
    <property type="component" value="Chromosome"/>
</dbReference>
<protein>
    <submittedName>
        <fullName evidence="2">Uncharacterized protein</fullName>
    </submittedName>
</protein>
<name>A0A7S9DCC0_9BRAD</name>
<gene>
    <name evidence="2" type="ORF">IC761_17810</name>
</gene>
<evidence type="ECO:0000313" key="3">
    <source>
        <dbReference type="Proteomes" id="UP000594621"/>
    </source>
</evidence>
<dbReference type="RefSeq" id="WP_195804476.1">
    <property type="nucleotide sequence ID" value="NZ_CP061379.1"/>
</dbReference>
<dbReference type="EMBL" id="CP061379">
    <property type="protein sequence ID" value="QPF95013.1"/>
    <property type="molecule type" value="Genomic_DNA"/>
</dbReference>
<sequence>MIDFLAGLIPLLAELFFVVAGRWVLKLFGEGEPHYGEALAMGLVVWGLVVVLAFIMQM</sequence>
<evidence type="ECO:0000256" key="1">
    <source>
        <dbReference type="SAM" id="Phobius"/>
    </source>
</evidence>
<feature type="transmembrane region" description="Helical" evidence="1">
    <location>
        <begin position="6"/>
        <end position="25"/>
    </location>
</feature>
<keyword evidence="1" id="KW-0812">Transmembrane</keyword>
<accession>A0A7S9DCC0</accession>